<evidence type="ECO:0000256" key="6">
    <source>
        <dbReference type="ARBA" id="ARBA00022989"/>
    </source>
</evidence>
<dbReference type="Pfam" id="PF03799">
    <property type="entry name" value="FtsQ_DivIB_C"/>
    <property type="match status" value="1"/>
</dbReference>
<dbReference type="PANTHER" id="PTHR35851">
    <property type="entry name" value="CELL DIVISION PROTEIN FTSQ"/>
    <property type="match status" value="1"/>
</dbReference>
<sequence>MQRLIPILRSARAARANPRRRQQKRALLRRWAWRVGVPVLALGVVTGAGLWALQSGWLGRQGERLLHGVHSATADLGLAVGDVLVEGRNRTGRADVLAALGVGRGTPILALDAADARDRLEALPWVGSAVVERRLPDIVYVRLAEREPMAIWQLRGRLQVIGRDGMAIRGAEPGRFSHLPLVVGPGAPEHTRRLLAALRAEPEMAPRVEAAVRVGERRWNIRLKNGVDVQLPEENITGAWSQLARLERRHRVLQRDVRVIDLRLPDRMVVRMAPGAKPSEDTPGRGESA</sequence>
<dbReference type="PROSITE" id="PS51779">
    <property type="entry name" value="POTRA"/>
    <property type="match status" value="1"/>
</dbReference>
<dbReference type="InterPro" id="IPR045335">
    <property type="entry name" value="FtsQ_C_sf"/>
</dbReference>
<dbReference type="AlphaFoldDB" id="A0A369TA91"/>
<accession>A0A369TA91</accession>
<evidence type="ECO:0000256" key="4">
    <source>
        <dbReference type="ARBA" id="ARBA00022618"/>
    </source>
</evidence>
<evidence type="ECO:0000256" key="9">
    <source>
        <dbReference type="HAMAP-Rule" id="MF_00911"/>
    </source>
</evidence>
<keyword evidence="2 9" id="KW-1003">Cell membrane</keyword>
<dbReference type="InterPro" id="IPR026579">
    <property type="entry name" value="FtsQ"/>
</dbReference>
<evidence type="ECO:0000256" key="1">
    <source>
        <dbReference type="ARBA" id="ARBA00004370"/>
    </source>
</evidence>
<comment type="caution">
    <text evidence="11">The sequence shown here is derived from an EMBL/GenBank/DDBJ whole genome shotgun (WGS) entry which is preliminary data.</text>
</comment>
<evidence type="ECO:0000259" key="10">
    <source>
        <dbReference type="PROSITE" id="PS51779"/>
    </source>
</evidence>
<reference evidence="11 12" key="1">
    <citation type="submission" date="2018-07" db="EMBL/GenBank/DDBJ databases">
        <title>Venubactetium sediminum gen. nov., sp. nov., isolated from a marine solar saltern.</title>
        <authorList>
            <person name="Wang S."/>
        </authorList>
    </citation>
    <scope>NUCLEOTIDE SEQUENCE [LARGE SCALE GENOMIC DNA]</scope>
    <source>
        <strain evidence="11 12">WD2A32</strain>
    </source>
</reference>
<evidence type="ECO:0000256" key="5">
    <source>
        <dbReference type="ARBA" id="ARBA00022692"/>
    </source>
</evidence>
<dbReference type="GO" id="GO:0005886">
    <property type="term" value="C:plasma membrane"/>
    <property type="evidence" value="ECO:0007669"/>
    <property type="project" value="UniProtKB-SubCell"/>
</dbReference>
<keyword evidence="3 9" id="KW-0997">Cell inner membrane</keyword>
<feature type="transmembrane region" description="Helical" evidence="9">
    <location>
        <begin position="31"/>
        <end position="53"/>
    </location>
</feature>
<evidence type="ECO:0000256" key="2">
    <source>
        <dbReference type="ARBA" id="ARBA00022475"/>
    </source>
</evidence>
<keyword evidence="5 9" id="KW-0812">Transmembrane</keyword>
<evidence type="ECO:0000256" key="8">
    <source>
        <dbReference type="ARBA" id="ARBA00023306"/>
    </source>
</evidence>
<keyword evidence="4 9" id="KW-0132">Cell division</keyword>
<comment type="function">
    <text evidence="9">Essential cell division protein.</text>
</comment>
<dbReference type="InterPro" id="IPR013685">
    <property type="entry name" value="POTRA_FtsQ_type"/>
</dbReference>
<dbReference type="GO" id="GO:0043093">
    <property type="term" value="P:FtsZ-dependent cytokinesis"/>
    <property type="evidence" value="ECO:0007669"/>
    <property type="project" value="UniProtKB-UniRule"/>
</dbReference>
<dbReference type="Pfam" id="PF08478">
    <property type="entry name" value="POTRA_1"/>
    <property type="match status" value="1"/>
</dbReference>
<dbReference type="InterPro" id="IPR034746">
    <property type="entry name" value="POTRA"/>
</dbReference>
<evidence type="ECO:0000313" key="12">
    <source>
        <dbReference type="Proteomes" id="UP000253941"/>
    </source>
</evidence>
<dbReference type="Gene3D" id="3.40.50.11690">
    <property type="entry name" value="Cell division protein FtsQ/DivIB"/>
    <property type="match status" value="1"/>
</dbReference>
<dbReference type="EMBL" id="QPMH01000013">
    <property type="protein sequence ID" value="RDD61295.1"/>
    <property type="molecule type" value="Genomic_DNA"/>
</dbReference>
<evidence type="ECO:0000256" key="3">
    <source>
        <dbReference type="ARBA" id="ARBA00022519"/>
    </source>
</evidence>
<evidence type="ECO:0000256" key="7">
    <source>
        <dbReference type="ARBA" id="ARBA00023136"/>
    </source>
</evidence>
<keyword evidence="8 9" id="KW-0131">Cell cycle</keyword>
<name>A0A369TA91_9PROT</name>
<proteinExistence type="inferred from homology"/>
<gene>
    <name evidence="9" type="primary">ftsQ</name>
    <name evidence="11" type="ORF">DRB17_13565</name>
</gene>
<dbReference type="GO" id="GO:0032153">
    <property type="term" value="C:cell division site"/>
    <property type="evidence" value="ECO:0007669"/>
    <property type="project" value="UniProtKB-UniRule"/>
</dbReference>
<protein>
    <recommendedName>
        <fullName evidence="9">Cell division protein FtsQ</fullName>
    </recommendedName>
</protein>
<dbReference type="GO" id="GO:0090529">
    <property type="term" value="P:cell septum assembly"/>
    <property type="evidence" value="ECO:0007669"/>
    <property type="project" value="InterPro"/>
</dbReference>
<feature type="domain" description="POTRA" evidence="10">
    <location>
        <begin position="78"/>
        <end position="146"/>
    </location>
</feature>
<dbReference type="PANTHER" id="PTHR35851:SF1">
    <property type="entry name" value="CELL DIVISION PROTEIN FTSQ"/>
    <property type="match status" value="1"/>
</dbReference>
<comment type="similarity">
    <text evidence="9">Belongs to the FtsQ/DivIB family. FtsQ subfamily.</text>
</comment>
<dbReference type="Gene3D" id="3.10.20.310">
    <property type="entry name" value="membrane protein fhac"/>
    <property type="match status" value="1"/>
</dbReference>
<comment type="subcellular location">
    <subcellularLocation>
        <location evidence="9">Cell inner membrane</location>
        <topology evidence="9">Single-pass type II membrane protein</topology>
    </subcellularLocation>
    <subcellularLocation>
        <location evidence="1">Membrane</location>
    </subcellularLocation>
    <text evidence="9">Localizes to the division septum.</text>
</comment>
<dbReference type="RefSeq" id="WP_114582757.1">
    <property type="nucleotide sequence ID" value="NZ_QPMH01000013.1"/>
</dbReference>
<organism evidence="11 12">
    <name type="scientific">Ferruginivarius sediminum</name>
    <dbReference type="NCBI Taxonomy" id="2661937"/>
    <lineage>
        <taxon>Bacteria</taxon>
        <taxon>Pseudomonadati</taxon>
        <taxon>Pseudomonadota</taxon>
        <taxon>Alphaproteobacteria</taxon>
        <taxon>Rhodospirillales</taxon>
        <taxon>Rhodospirillaceae</taxon>
        <taxon>Ferruginivarius</taxon>
    </lineage>
</organism>
<dbReference type="InterPro" id="IPR005548">
    <property type="entry name" value="Cell_div_FtsQ/DivIB_C"/>
</dbReference>
<dbReference type="Proteomes" id="UP000253941">
    <property type="component" value="Unassembled WGS sequence"/>
</dbReference>
<keyword evidence="6 9" id="KW-1133">Transmembrane helix</keyword>
<keyword evidence="12" id="KW-1185">Reference proteome</keyword>
<dbReference type="HAMAP" id="MF_00911">
    <property type="entry name" value="FtsQ_subfam"/>
    <property type="match status" value="1"/>
</dbReference>
<evidence type="ECO:0000313" key="11">
    <source>
        <dbReference type="EMBL" id="RDD61295.1"/>
    </source>
</evidence>
<keyword evidence="7 9" id="KW-0472">Membrane</keyword>